<evidence type="ECO:0000313" key="5">
    <source>
        <dbReference type="Proteomes" id="UP000308652"/>
    </source>
</evidence>
<evidence type="ECO:0000313" key="4">
    <source>
        <dbReference type="EMBL" id="TFK32675.1"/>
    </source>
</evidence>
<dbReference type="Pfam" id="PF12449">
    <property type="entry name" value="DUF3684"/>
    <property type="match status" value="2"/>
</dbReference>
<feature type="transmembrane region" description="Helical" evidence="2">
    <location>
        <begin position="1807"/>
        <end position="1827"/>
    </location>
</feature>
<keyword evidence="2" id="KW-0472">Membrane</keyword>
<dbReference type="Gene3D" id="3.30.565.10">
    <property type="entry name" value="Histidine kinase-like ATPase, C-terminal domain"/>
    <property type="match status" value="1"/>
</dbReference>
<feature type="region of interest" description="Disordered" evidence="1">
    <location>
        <begin position="1662"/>
        <end position="1684"/>
    </location>
</feature>
<feature type="transmembrane region" description="Helical" evidence="2">
    <location>
        <begin position="1859"/>
        <end position="1881"/>
    </location>
</feature>
<protein>
    <recommendedName>
        <fullName evidence="3">Sacsin/Nov domain-containing protein</fullName>
    </recommendedName>
</protein>
<gene>
    <name evidence="4" type="ORF">BDQ12DRAFT_739250</name>
</gene>
<sequence>MHTIEDAIANGDTQDPEEYIGVKQRELVDKILTRYPGAFTVFRELLQNADDAHSSAVEIRFESEDYIKAKDTAKDGPRMNNGSARVLPDLKKTVVDRWKFKNNGKVFTEDDWRRLKNIADGNPDENKVGAFGVGFYILFSVAEEPKVSSGGITHRFRWEKDNMRARKIDDTAEPSEWTTFDVILKDKVPFAKMFEFMRFLSSSIVFMSHLSTVTVYFDDIQLASIIRNIGSRTTVALPPGLKCTAPAHLMELRNVKSASISIEAKVLSRVYESWSHDSDSSGKSSITKPKSTVDALFSEDRDGYEEKLESNEWNARRKRVGNEYTENVQLRVFTADVEVIADEAFADELKSRIKKRPPKELSYDLIFVPKDAHDSAVAQDENHPFPSGSVFQELRTRLDGAKRYFNSADWNKELMYIGGLLSRAVYEIEMSKLEVKWSNSDANLVTNLREQTMHLTRFFTFQRTTPSRDVGSEFRKAFFTCSEANEELLILSNLGIRKAKDIRIPDSKFSFMRNQATLPASNFPQRMQAHLMSLKIVKPINLGDVLTELKSRPLTEVDMLNCLNWWVLMSRGCTNAQNDQMLAFKQKIVNYARIIRTLPPNDVIPLSKIQTYLDRQQGVGRYIPASDGPFPPNMLPPSISIVMSSRDLFDVFGWKELSVVAWVEYIVKSGTMGGYAKFDALLSCLSQSWDQLPIMDQQKIRHFLGLEPCIQTTHGLCMPHQAYAGHLSFYRGVPIVQGSQFDERILPEIGVRCSIETYELMEKMQEGDGLDLLEVLHYLRGKEQELTPNDRDILRSTLAFSSAPRRQGPAGKFVRSRHRLTELYKPETILYEMGLPILEWPMPDWNDSGLLETFIVDLGLQEHPSLDIVVHLCASPIVPIRVKALQYLLKNMKSIYDDEYDLMKYLDIAFIPAIKGSKEVLGTPAQVVTDHKWSSLGFYTPTDAMTAKGLRLQDRPPTSALIDALERNPPPTFELAKHWFSLLAEAGDFTDDQSNRLATMPIIPIPSNQRTDISSISMISPSKCFLDSTNISEAQKRLFMFVDFGESGNRFLRICKTKDRPNTIDIAEALVNDPPRFFESTGCDMSLFLSELRKIALEYEILPQEIVEKMKTTPCLISTTTTLKLKLLKFEKKPQLKRPEEIVIADDIQTERLFAEHLWICPKEDKIEEFYSFLGSQRLSQLLEEQIEPEGTEKSHISLCRDVKHRLGERLDLFLQGRDDLSEEMKTFAEEQLYVRTCKKINVHKALKSTNGGSFDVIEPKTVTPSAAARFVDDDIIELWILEDNNSADRWDKYEVAVSMCRLICKAPKVHDALLLHTILSTDLDTLERRGFDVERIRNEKEKRKQEKEKHRNEKNASKKISDNFTTMLTKHIFSLMKSSAQKSPNGLTTTVVSGDVSSKMREALLLCRQEQGATLKNKNFPDQDFTVENADKTCHKLDITGELRHVGTIDNIRIYVKPIKGKSKAPDSRLVESFIKIITVIGTTFGLDMSVFHIFYDATEPDLVGFNRKYCIYLNIKHYEDKHYNGGNHNPSDPSPYISWANMLTRCFVHTLIRVIILKFRIHSRNCLLLVLNVLRRLSVATQTQLYRTKRLCGEKRRVLTNYGTSGMTEIFNEDSITHTSGYCLGSMEPTSDYRHNIETSTLEAPTEDTLEIVVTSPNSQYHFPESEQSPTQQNSSDTDPKPLEAINRRKVHWTQLVSNVITPVSPIPTKIMPKPISASNIKRYERGHRIRRKRSRLTILSGTKNYVDTTEDRKLPDGWVSYTHPEGALYFFYPEKATVILNANVAFLAIPNVTAANGHATPAQVISYASTFSSIGAVMIGLLLVRQNRTKGREDANEAVSFMTRLVRSTFGKETLAILYSLPYALLIMLFFVAALASLVFQSTNAVTRSLIGSITGIVSFFIMWCIVTSWDEASDFRKRISELMARVSGRRKRIYRPESPIELEQGPVPGP</sequence>
<dbReference type="InterPro" id="IPR036890">
    <property type="entry name" value="HATPase_C_sf"/>
</dbReference>
<feature type="compositionally biased region" description="Polar residues" evidence="1">
    <location>
        <begin position="1662"/>
        <end position="1679"/>
    </location>
</feature>
<dbReference type="InterPro" id="IPR022155">
    <property type="entry name" value="DUF3684"/>
</dbReference>
<dbReference type="Pfam" id="PF25794">
    <property type="entry name" value="SACS"/>
    <property type="match status" value="1"/>
</dbReference>
<evidence type="ECO:0000256" key="2">
    <source>
        <dbReference type="SAM" id="Phobius"/>
    </source>
</evidence>
<dbReference type="SUPFAM" id="SSF55874">
    <property type="entry name" value="ATPase domain of HSP90 chaperone/DNA topoisomerase II/histidine kinase"/>
    <property type="match status" value="1"/>
</dbReference>
<evidence type="ECO:0000256" key="1">
    <source>
        <dbReference type="SAM" id="MobiDB-lite"/>
    </source>
</evidence>
<dbReference type="EMBL" id="ML213667">
    <property type="protein sequence ID" value="TFK32675.1"/>
    <property type="molecule type" value="Genomic_DNA"/>
</dbReference>
<organism evidence="4 5">
    <name type="scientific">Crucibulum laeve</name>
    <dbReference type="NCBI Taxonomy" id="68775"/>
    <lineage>
        <taxon>Eukaryota</taxon>
        <taxon>Fungi</taxon>
        <taxon>Dikarya</taxon>
        <taxon>Basidiomycota</taxon>
        <taxon>Agaricomycotina</taxon>
        <taxon>Agaricomycetes</taxon>
        <taxon>Agaricomycetidae</taxon>
        <taxon>Agaricales</taxon>
        <taxon>Agaricineae</taxon>
        <taxon>Nidulariaceae</taxon>
        <taxon>Crucibulum</taxon>
    </lineage>
</organism>
<dbReference type="Proteomes" id="UP000308652">
    <property type="component" value="Unassembled WGS sequence"/>
</dbReference>
<feature type="transmembrane region" description="Helical" evidence="2">
    <location>
        <begin position="1893"/>
        <end position="1913"/>
    </location>
</feature>
<dbReference type="STRING" id="68775.A0A5C3LJ40"/>
<name>A0A5C3LJ40_9AGAR</name>
<dbReference type="PANTHER" id="PTHR47839">
    <property type="entry name" value="DOMAIN PROTEIN, PUTATIVE (AFU_ORTHOLOGUE AFUA_6G04830)-RELATED"/>
    <property type="match status" value="1"/>
</dbReference>
<proteinExistence type="predicted"/>
<feature type="domain" description="Sacsin/Nov" evidence="3">
    <location>
        <begin position="28"/>
        <end position="150"/>
    </location>
</feature>
<dbReference type="PANTHER" id="PTHR47839:SF1">
    <property type="entry name" value="DOMAIN PROTEIN, PUTATIVE (AFU_ORTHOLOGUE AFUA_6G04830)-RELATED"/>
    <property type="match status" value="1"/>
</dbReference>
<reference evidence="4 5" key="1">
    <citation type="journal article" date="2019" name="Nat. Ecol. Evol.">
        <title>Megaphylogeny resolves global patterns of mushroom evolution.</title>
        <authorList>
            <person name="Varga T."/>
            <person name="Krizsan K."/>
            <person name="Foldi C."/>
            <person name="Dima B."/>
            <person name="Sanchez-Garcia M."/>
            <person name="Sanchez-Ramirez S."/>
            <person name="Szollosi G.J."/>
            <person name="Szarkandi J.G."/>
            <person name="Papp V."/>
            <person name="Albert L."/>
            <person name="Andreopoulos W."/>
            <person name="Angelini C."/>
            <person name="Antonin V."/>
            <person name="Barry K.W."/>
            <person name="Bougher N.L."/>
            <person name="Buchanan P."/>
            <person name="Buyck B."/>
            <person name="Bense V."/>
            <person name="Catcheside P."/>
            <person name="Chovatia M."/>
            <person name="Cooper J."/>
            <person name="Damon W."/>
            <person name="Desjardin D."/>
            <person name="Finy P."/>
            <person name="Geml J."/>
            <person name="Haridas S."/>
            <person name="Hughes K."/>
            <person name="Justo A."/>
            <person name="Karasinski D."/>
            <person name="Kautmanova I."/>
            <person name="Kiss B."/>
            <person name="Kocsube S."/>
            <person name="Kotiranta H."/>
            <person name="LaButti K.M."/>
            <person name="Lechner B.E."/>
            <person name="Liimatainen K."/>
            <person name="Lipzen A."/>
            <person name="Lukacs Z."/>
            <person name="Mihaltcheva S."/>
            <person name="Morgado L.N."/>
            <person name="Niskanen T."/>
            <person name="Noordeloos M.E."/>
            <person name="Ohm R.A."/>
            <person name="Ortiz-Santana B."/>
            <person name="Ovrebo C."/>
            <person name="Racz N."/>
            <person name="Riley R."/>
            <person name="Savchenko A."/>
            <person name="Shiryaev A."/>
            <person name="Soop K."/>
            <person name="Spirin V."/>
            <person name="Szebenyi C."/>
            <person name="Tomsovsky M."/>
            <person name="Tulloss R.E."/>
            <person name="Uehling J."/>
            <person name="Grigoriev I.V."/>
            <person name="Vagvolgyi C."/>
            <person name="Papp T."/>
            <person name="Martin F.M."/>
            <person name="Miettinen O."/>
            <person name="Hibbett D.S."/>
            <person name="Nagy L.G."/>
        </authorList>
    </citation>
    <scope>NUCLEOTIDE SEQUENCE [LARGE SCALE GENOMIC DNA]</scope>
    <source>
        <strain evidence="4 5">CBS 166.37</strain>
    </source>
</reference>
<keyword evidence="5" id="KW-1185">Reference proteome</keyword>
<dbReference type="InterPro" id="IPR058210">
    <property type="entry name" value="SACS/Nov_dom"/>
</dbReference>
<keyword evidence="2" id="KW-1133">Transmembrane helix</keyword>
<evidence type="ECO:0000259" key="3">
    <source>
        <dbReference type="Pfam" id="PF25794"/>
    </source>
</evidence>
<accession>A0A5C3LJ40</accession>
<dbReference type="OrthoDB" id="10031156at2759"/>
<keyword evidence="2" id="KW-0812">Transmembrane</keyword>